<organism evidence="5 6">
    <name type="scientific">Allorhizobium taibaishanense</name>
    <dbReference type="NCBI Taxonomy" id="887144"/>
    <lineage>
        <taxon>Bacteria</taxon>
        <taxon>Pseudomonadati</taxon>
        <taxon>Pseudomonadota</taxon>
        <taxon>Alphaproteobacteria</taxon>
        <taxon>Hyphomicrobiales</taxon>
        <taxon>Rhizobiaceae</taxon>
        <taxon>Rhizobium/Agrobacterium group</taxon>
        <taxon>Allorhizobium</taxon>
    </lineage>
</organism>
<name>A0A7W6HMX5_9HYPH</name>
<feature type="domain" description="HTH araC/xylS-type" evidence="4">
    <location>
        <begin position="230"/>
        <end position="332"/>
    </location>
</feature>
<dbReference type="PANTHER" id="PTHR43130">
    <property type="entry name" value="ARAC-FAMILY TRANSCRIPTIONAL REGULATOR"/>
    <property type="match status" value="1"/>
</dbReference>
<dbReference type="Pfam" id="PF01965">
    <property type="entry name" value="DJ-1_PfpI"/>
    <property type="match status" value="1"/>
</dbReference>
<dbReference type="InterPro" id="IPR018062">
    <property type="entry name" value="HTH_AraC-typ_CS"/>
</dbReference>
<dbReference type="EMBL" id="JACIED010000003">
    <property type="protein sequence ID" value="MBB4008153.1"/>
    <property type="molecule type" value="Genomic_DNA"/>
</dbReference>
<dbReference type="InterPro" id="IPR009057">
    <property type="entry name" value="Homeodomain-like_sf"/>
</dbReference>
<gene>
    <name evidence="5" type="ORF">GGQ71_002433</name>
</gene>
<dbReference type="PANTHER" id="PTHR43130:SF3">
    <property type="entry name" value="HTH-TYPE TRANSCRIPTIONAL REGULATOR RV1931C"/>
    <property type="match status" value="1"/>
</dbReference>
<dbReference type="InterPro" id="IPR052158">
    <property type="entry name" value="INH-QAR"/>
</dbReference>
<sequence length="344" mass="38526">MAEMTLSEAKVAKRKETDFIEVGLLVYPDCQLAAVYGLTDLFRIASKWSTDLQTPTSLRNIRVSYWKMEDGDVSCTWDSRPGIPHALSYVIVPPSIIMPEKMQSMSPAAQWLTSQHARGVTVCSICAGAFVLAETGLIDGRRATTHWAFAERLAEQFPNIDVSPDNMIIDNGDVITAGGILAWTDLGLLLVEKLLGQAVMLETARFLVVDPPRRSQSQYKAFLPRFDHGDKEVLQVQHQFHATPELQKSIGELADSVRLSERTLQRRFHRATRLKLTEYLQNVRIMKARQLLETTNGSVESIAWAVGYADPAAFRKIFGRLTGAKPNVYRGDTRLDRIDDVVAH</sequence>
<dbReference type="Gene3D" id="1.10.10.60">
    <property type="entry name" value="Homeodomain-like"/>
    <property type="match status" value="2"/>
</dbReference>
<dbReference type="SUPFAM" id="SSF46689">
    <property type="entry name" value="Homeodomain-like"/>
    <property type="match status" value="1"/>
</dbReference>
<dbReference type="GO" id="GO:0043565">
    <property type="term" value="F:sequence-specific DNA binding"/>
    <property type="evidence" value="ECO:0007669"/>
    <property type="project" value="InterPro"/>
</dbReference>
<dbReference type="InterPro" id="IPR002818">
    <property type="entry name" value="DJ-1/PfpI"/>
</dbReference>
<protein>
    <submittedName>
        <fullName evidence="5">Transcriptional regulator GlxA family with amidase domain</fullName>
    </submittedName>
</protein>
<dbReference type="Proteomes" id="UP000544107">
    <property type="component" value="Unassembled WGS sequence"/>
</dbReference>
<keyword evidence="2" id="KW-0238">DNA-binding</keyword>
<dbReference type="CDD" id="cd03138">
    <property type="entry name" value="GATase1_AraC_2"/>
    <property type="match status" value="1"/>
</dbReference>
<dbReference type="InterPro" id="IPR018060">
    <property type="entry name" value="HTH_AraC"/>
</dbReference>
<proteinExistence type="predicted"/>
<dbReference type="Pfam" id="PF12833">
    <property type="entry name" value="HTH_18"/>
    <property type="match status" value="1"/>
</dbReference>
<dbReference type="InterPro" id="IPR029062">
    <property type="entry name" value="Class_I_gatase-like"/>
</dbReference>
<comment type="caution">
    <text evidence="5">The sequence shown here is derived from an EMBL/GenBank/DDBJ whole genome shotgun (WGS) entry which is preliminary data.</text>
</comment>
<evidence type="ECO:0000259" key="4">
    <source>
        <dbReference type="PROSITE" id="PS01124"/>
    </source>
</evidence>
<keyword evidence="1" id="KW-0805">Transcription regulation</keyword>
<dbReference type="PROSITE" id="PS01124">
    <property type="entry name" value="HTH_ARAC_FAMILY_2"/>
    <property type="match status" value="1"/>
</dbReference>
<evidence type="ECO:0000313" key="6">
    <source>
        <dbReference type="Proteomes" id="UP000544107"/>
    </source>
</evidence>
<accession>A0A7W6HMX5</accession>
<dbReference type="GO" id="GO:0003700">
    <property type="term" value="F:DNA-binding transcription factor activity"/>
    <property type="evidence" value="ECO:0007669"/>
    <property type="project" value="InterPro"/>
</dbReference>
<dbReference type="PROSITE" id="PS00041">
    <property type="entry name" value="HTH_ARAC_FAMILY_1"/>
    <property type="match status" value="1"/>
</dbReference>
<dbReference type="AlphaFoldDB" id="A0A7W6HMX5"/>
<dbReference type="SMART" id="SM00342">
    <property type="entry name" value="HTH_ARAC"/>
    <property type="match status" value="1"/>
</dbReference>
<evidence type="ECO:0000313" key="5">
    <source>
        <dbReference type="EMBL" id="MBB4008153.1"/>
    </source>
</evidence>
<keyword evidence="3" id="KW-0804">Transcription</keyword>
<reference evidence="5 6" key="1">
    <citation type="submission" date="2020-08" db="EMBL/GenBank/DDBJ databases">
        <title>Genomic Encyclopedia of Type Strains, Phase IV (KMG-IV): sequencing the most valuable type-strain genomes for metagenomic binning, comparative biology and taxonomic classification.</title>
        <authorList>
            <person name="Goeker M."/>
        </authorList>
    </citation>
    <scope>NUCLEOTIDE SEQUENCE [LARGE SCALE GENOMIC DNA]</scope>
    <source>
        <strain evidence="5 6">DSM 100021</strain>
    </source>
</reference>
<evidence type="ECO:0000256" key="1">
    <source>
        <dbReference type="ARBA" id="ARBA00023015"/>
    </source>
</evidence>
<dbReference type="SUPFAM" id="SSF52317">
    <property type="entry name" value="Class I glutamine amidotransferase-like"/>
    <property type="match status" value="1"/>
</dbReference>
<evidence type="ECO:0000256" key="3">
    <source>
        <dbReference type="ARBA" id="ARBA00023163"/>
    </source>
</evidence>
<evidence type="ECO:0000256" key="2">
    <source>
        <dbReference type="ARBA" id="ARBA00023125"/>
    </source>
</evidence>
<dbReference type="Gene3D" id="3.40.50.880">
    <property type="match status" value="1"/>
</dbReference>